<dbReference type="Proteomes" id="UP000318478">
    <property type="component" value="Unassembled WGS sequence"/>
</dbReference>
<keyword evidence="3" id="KW-1185">Reference proteome</keyword>
<proteinExistence type="predicted"/>
<sequence length="337" mass="37433" precursor="true">MPAPLTRRVCGIAMLALAALGSHASADETLQAELIGVKRIWDEGRHNAFTDLIRWEDAWWCAFREGDTHAGSHGFLRVLTSTDGEAWEPVARLDHNEFDLRDANLSITPSGELMMVGGAQIDRDNRRLTGTFTAATTDGRTWTTPAMVIEPGRWMWGVTWREGTAYGVSYGTPDNAGRNELLTSTDGRSFNVFAPDFLTIGGRPTEARIRFADSGVAYCLQRCDGDDNHAYLGKADPPYRDWQWRRLDRFIGGPNLLQLPSGRWVAAGRQLLKAGARTVIAELNPADGHLENILVLPSGGDCSYPGLVWHEDRLWVSYYSSHEDHTSIYLAQVSIED</sequence>
<feature type="signal peptide" evidence="1">
    <location>
        <begin position="1"/>
        <end position="26"/>
    </location>
</feature>
<dbReference type="InterPro" id="IPR036278">
    <property type="entry name" value="Sialidase_sf"/>
</dbReference>
<dbReference type="OrthoDB" id="20875at2"/>
<feature type="chain" id="PRO_5023016769" description="Exo-alpha-sialidase" evidence="1">
    <location>
        <begin position="27"/>
        <end position="337"/>
    </location>
</feature>
<comment type="caution">
    <text evidence="2">The sequence shown here is derived from an EMBL/GenBank/DDBJ whole genome shotgun (WGS) entry which is preliminary data.</text>
</comment>
<dbReference type="EMBL" id="SJPO01000001">
    <property type="protein sequence ID" value="TWT85213.1"/>
    <property type="molecule type" value="Genomic_DNA"/>
</dbReference>
<gene>
    <name evidence="2" type="ORF">Pla123a_00190</name>
</gene>
<dbReference type="SUPFAM" id="SSF50939">
    <property type="entry name" value="Sialidases"/>
    <property type="match status" value="1"/>
</dbReference>
<organism evidence="2 3">
    <name type="scientific">Posidoniimonas polymericola</name>
    <dbReference type="NCBI Taxonomy" id="2528002"/>
    <lineage>
        <taxon>Bacteria</taxon>
        <taxon>Pseudomonadati</taxon>
        <taxon>Planctomycetota</taxon>
        <taxon>Planctomycetia</taxon>
        <taxon>Pirellulales</taxon>
        <taxon>Lacipirellulaceae</taxon>
        <taxon>Posidoniimonas</taxon>
    </lineage>
</organism>
<reference evidence="2 3" key="1">
    <citation type="submission" date="2019-02" db="EMBL/GenBank/DDBJ databases">
        <title>Deep-cultivation of Planctomycetes and their phenomic and genomic characterization uncovers novel biology.</title>
        <authorList>
            <person name="Wiegand S."/>
            <person name="Jogler M."/>
            <person name="Boedeker C."/>
            <person name="Pinto D."/>
            <person name="Vollmers J."/>
            <person name="Rivas-Marin E."/>
            <person name="Kohn T."/>
            <person name="Peeters S.H."/>
            <person name="Heuer A."/>
            <person name="Rast P."/>
            <person name="Oberbeckmann S."/>
            <person name="Bunk B."/>
            <person name="Jeske O."/>
            <person name="Meyerdierks A."/>
            <person name="Storesund J.E."/>
            <person name="Kallscheuer N."/>
            <person name="Luecker S."/>
            <person name="Lage O.M."/>
            <person name="Pohl T."/>
            <person name="Merkel B.J."/>
            <person name="Hornburger P."/>
            <person name="Mueller R.-W."/>
            <person name="Bruemmer F."/>
            <person name="Labrenz M."/>
            <person name="Spormann A.M."/>
            <person name="Op Den Camp H."/>
            <person name="Overmann J."/>
            <person name="Amann R."/>
            <person name="Jetten M.S.M."/>
            <person name="Mascher T."/>
            <person name="Medema M.H."/>
            <person name="Devos D.P."/>
            <person name="Kaster A.-K."/>
            <person name="Ovreas L."/>
            <person name="Rohde M."/>
            <person name="Galperin M.Y."/>
            <person name="Jogler C."/>
        </authorList>
    </citation>
    <scope>NUCLEOTIDE SEQUENCE [LARGE SCALE GENOMIC DNA]</scope>
    <source>
        <strain evidence="2 3">Pla123a</strain>
    </source>
</reference>
<protein>
    <recommendedName>
        <fullName evidence="4">Exo-alpha-sialidase</fullName>
    </recommendedName>
</protein>
<evidence type="ECO:0000256" key="1">
    <source>
        <dbReference type="SAM" id="SignalP"/>
    </source>
</evidence>
<accession>A0A5C5ZF80</accession>
<dbReference type="Gene3D" id="2.120.10.10">
    <property type="match status" value="1"/>
</dbReference>
<evidence type="ECO:0008006" key="4">
    <source>
        <dbReference type="Google" id="ProtNLM"/>
    </source>
</evidence>
<name>A0A5C5ZF80_9BACT</name>
<dbReference type="RefSeq" id="WP_146583494.1">
    <property type="nucleotide sequence ID" value="NZ_SJPO01000001.1"/>
</dbReference>
<evidence type="ECO:0000313" key="2">
    <source>
        <dbReference type="EMBL" id="TWT85213.1"/>
    </source>
</evidence>
<keyword evidence="1" id="KW-0732">Signal</keyword>
<dbReference type="AlphaFoldDB" id="A0A5C5ZF80"/>
<evidence type="ECO:0000313" key="3">
    <source>
        <dbReference type="Proteomes" id="UP000318478"/>
    </source>
</evidence>